<protein>
    <submittedName>
        <fullName evidence="2">Uncharacterized protein</fullName>
    </submittedName>
</protein>
<feature type="compositionally biased region" description="Polar residues" evidence="1">
    <location>
        <begin position="108"/>
        <end position="132"/>
    </location>
</feature>
<evidence type="ECO:0000256" key="1">
    <source>
        <dbReference type="SAM" id="MobiDB-lite"/>
    </source>
</evidence>
<gene>
    <name evidence="2" type="ORF">GCM10025869_33080</name>
</gene>
<dbReference type="Proteomes" id="UP001157069">
    <property type="component" value="Unassembled WGS sequence"/>
</dbReference>
<sequence>MAELRVLLDSYWWFDGPTSCRNVVRSIVRTWAEDYPDDRLTLTARPRDVARLESVLDGLGIRAEVRAVPRWARIHALAAVSLSREARGHDLLLAQNFSARGRAPSRAPSCTTRCSSNTPSGSCRSNGPTSPASGRCCDARTWCSRAPPPRRDASSDAGPRRRGA</sequence>
<dbReference type="RefSeq" id="WP_284301546.1">
    <property type="nucleotide sequence ID" value="NZ_BSVA01000001.1"/>
</dbReference>
<keyword evidence="3" id="KW-1185">Reference proteome</keyword>
<feature type="region of interest" description="Disordered" evidence="1">
    <location>
        <begin position="102"/>
        <end position="164"/>
    </location>
</feature>
<comment type="caution">
    <text evidence="2">The sequence shown here is derived from an EMBL/GenBank/DDBJ whole genome shotgun (WGS) entry which is preliminary data.</text>
</comment>
<organism evidence="2 3">
    <name type="scientific">Homoserinibacter gongjuensis</name>
    <dbReference type="NCBI Taxonomy" id="1162968"/>
    <lineage>
        <taxon>Bacteria</taxon>
        <taxon>Bacillati</taxon>
        <taxon>Actinomycetota</taxon>
        <taxon>Actinomycetes</taxon>
        <taxon>Micrococcales</taxon>
        <taxon>Microbacteriaceae</taxon>
        <taxon>Homoserinibacter</taxon>
    </lineage>
</organism>
<proteinExistence type="predicted"/>
<name>A0ABQ6K091_9MICO</name>
<dbReference type="EMBL" id="BSVA01000001">
    <property type="protein sequence ID" value="GMA92779.1"/>
    <property type="molecule type" value="Genomic_DNA"/>
</dbReference>
<reference evidence="3" key="1">
    <citation type="journal article" date="2019" name="Int. J. Syst. Evol. Microbiol.">
        <title>The Global Catalogue of Microorganisms (GCM) 10K type strain sequencing project: providing services to taxonomists for standard genome sequencing and annotation.</title>
        <authorList>
            <consortium name="The Broad Institute Genomics Platform"/>
            <consortium name="The Broad Institute Genome Sequencing Center for Infectious Disease"/>
            <person name="Wu L."/>
            <person name="Ma J."/>
        </authorList>
    </citation>
    <scope>NUCLEOTIDE SEQUENCE [LARGE SCALE GENOMIC DNA]</scope>
    <source>
        <strain evidence="3">NBRC 108755</strain>
    </source>
</reference>
<evidence type="ECO:0000313" key="3">
    <source>
        <dbReference type="Proteomes" id="UP001157069"/>
    </source>
</evidence>
<accession>A0ABQ6K091</accession>
<evidence type="ECO:0000313" key="2">
    <source>
        <dbReference type="EMBL" id="GMA92779.1"/>
    </source>
</evidence>